<feature type="region of interest" description="Disordered" evidence="1">
    <location>
        <begin position="62"/>
        <end position="117"/>
    </location>
</feature>
<feature type="compositionally biased region" description="Polar residues" evidence="1">
    <location>
        <begin position="106"/>
        <end position="117"/>
    </location>
</feature>
<evidence type="ECO:0000313" key="2">
    <source>
        <dbReference type="EMBL" id="KAL1237436.1"/>
    </source>
</evidence>
<gene>
    <name evidence="2" type="ORF">TSPI_06337</name>
</gene>
<sequence length="117" mass="13403">MQNCVHFHTSTIYCPTSAAYRFQFRTGKNYRLFAYFEHIRSNGVSKDCVSCKLDKAVLCSAQRKNKEKSSEKRRKRKQHRRLYTTSAALPSPLLRRPADSHRLASQPASHSASQLAS</sequence>
<dbReference type="EMBL" id="JBEUSY010000344">
    <property type="protein sequence ID" value="KAL1237436.1"/>
    <property type="molecule type" value="Genomic_DNA"/>
</dbReference>
<evidence type="ECO:0000256" key="1">
    <source>
        <dbReference type="SAM" id="MobiDB-lite"/>
    </source>
</evidence>
<dbReference type="Proteomes" id="UP001558632">
    <property type="component" value="Unassembled WGS sequence"/>
</dbReference>
<keyword evidence="3" id="KW-1185">Reference proteome</keyword>
<proteinExistence type="predicted"/>
<comment type="caution">
    <text evidence="2">The sequence shown here is derived from an EMBL/GenBank/DDBJ whole genome shotgun (WGS) entry which is preliminary data.</text>
</comment>
<reference evidence="2 3" key="1">
    <citation type="submission" date="2024-07" db="EMBL/GenBank/DDBJ databases">
        <title>Enhanced genomic and transcriptomic resources for Trichinella pseudospiralis and T. spiralis underpin the discovery of pronounced molecular differences between stages and species.</title>
        <authorList>
            <person name="Pasi K.K."/>
            <person name="La Rosa G."/>
            <person name="Gomez-Morales M.A."/>
            <person name="Tosini F."/>
            <person name="Sumanam S."/>
            <person name="Young N.D."/>
            <person name="Chang B.C."/>
            <person name="Robin G.B."/>
        </authorList>
    </citation>
    <scope>NUCLEOTIDE SEQUENCE [LARGE SCALE GENOMIC DNA]</scope>
    <source>
        <strain evidence="2">ISS534</strain>
    </source>
</reference>
<organism evidence="2 3">
    <name type="scientific">Trichinella spiralis</name>
    <name type="common">Trichina worm</name>
    <dbReference type="NCBI Taxonomy" id="6334"/>
    <lineage>
        <taxon>Eukaryota</taxon>
        <taxon>Metazoa</taxon>
        <taxon>Ecdysozoa</taxon>
        <taxon>Nematoda</taxon>
        <taxon>Enoplea</taxon>
        <taxon>Dorylaimia</taxon>
        <taxon>Trichinellida</taxon>
        <taxon>Trichinellidae</taxon>
        <taxon>Trichinella</taxon>
    </lineage>
</organism>
<evidence type="ECO:0000313" key="3">
    <source>
        <dbReference type="Proteomes" id="UP001558632"/>
    </source>
</evidence>
<protein>
    <submittedName>
        <fullName evidence="2">Uncharacterized protein</fullName>
    </submittedName>
</protein>
<accession>A0ABR3KHC9</accession>
<name>A0ABR3KHC9_TRISP</name>
<feature type="compositionally biased region" description="Basic residues" evidence="1">
    <location>
        <begin position="63"/>
        <end position="82"/>
    </location>
</feature>